<gene>
    <name evidence="4" type="ORF">ENU09_00660</name>
    <name evidence="5" type="ORF">ENU20_01530</name>
</gene>
<accession>A0A7C4NLD3</accession>
<dbReference type="EMBL" id="DTBP01000013">
    <property type="protein sequence ID" value="HGQ73745.1"/>
    <property type="molecule type" value="Genomic_DNA"/>
</dbReference>
<dbReference type="GO" id="GO:0035312">
    <property type="term" value="F:5'-3' DNA exonuclease activity"/>
    <property type="evidence" value="ECO:0007669"/>
    <property type="project" value="TreeGrafter"/>
</dbReference>
<dbReference type="GO" id="GO:0000723">
    <property type="term" value="P:telomere maintenance"/>
    <property type="evidence" value="ECO:0007669"/>
    <property type="project" value="TreeGrafter"/>
</dbReference>
<organism evidence="5">
    <name type="scientific">Staphylothermus marinus</name>
    <dbReference type="NCBI Taxonomy" id="2280"/>
    <lineage>
        <taxon>Archaea</taxon>
        <taxon>Thermoproteota</taxon>
        <taxon>Thermoprotei</taxon>
        <taxon>Desulfurococcales</taxon>
        <taxon>Desulfurococcaceae</taxon>
        <taxon>Staphylothermus</taxon>
    </lineage>
</organism>
<sequence>MEQWCLYVLNYDTLYDNVENYVKINAETKAIILGNNIVVDGFAKKPIRVVTHIHADHVIGINDSIVYSKEIVATPITNELVLELGYVKKSLIPLFLKRRVDYQYYQSGTYGENKLTLLPSSHIVGSAQVLVETSNLRIGYTSDFKIDEKMVIMDELDVLVIEATYGHPLLKRKFKNEAEMFILDLVNEGLKRYGRVVIYGYHGKLQEVMYMLRKNGIVEPFVMNRKIYNVTRIVEKYLGGIKNYYDSSTTIGYEIVRTGNYVLFEHFVKVKHRENKGGCINIILSGWEFREPVKRIDNNTWLVPFSSHGDFDDLIYYVEESNPKIIVVDGSRTGYPDVFAKILIDKGRKAIVLPK</sequence>
<dbReference type="GO" id="GO:0036297">
    <property type="term" value="P:interstrand cross-link repair"/>
    <property type="evidence" value="ECO:0007669"/>
    <property type="project" value="TreeGrafter"/>
</dbReference>
<evidence type="ECO:0000313" key="4">
    <source>
        <dbReference type="EMBL" id="HGQ59228.1"/>
    </source>
</evidence>
<dbReference type="EMBL" id="DTBE01000017">
    <property type="protein sequence ID" value="HGQ59228.1"/>
    <property type="molecule type" value="Genomic_DNA"/>
</dbReference>
<evidence type="ECO:0000256" key="2">
    <source>
        <dbReference type="ARBA" id="ARBA00022801"/>
    </source>
</evidence>
<dbReference type="PANTHER" id="PTHR23240:SF8">
    <property type="entry name" value="PROTEIN ARTEMIS"/>
    <property type="match status" value="1"/>
</dbReference>
<evidence type="ECO:0000256" key="1">
    <source>
        <dbReference type="ARBA" id="ARBA00022722"/>
    </source>
</evidence>
<keyword evidence="1" id="KW-0540">Nuclease</keyword>
<dbReference type="AlphaFoldDB" id="A0A7C4NLD3"/>
<proteinExistence type="predicted"/>
<dbReference type="GO" id="GO:0003684">
    <property type="term" value="F:damaged DNA binding"/>
    <property type="evidence" value="ECO:0007669"/>
    <property type="project" value="TreeGrafter"/>
</dbReference>
<evidence type="ECO:0000256" key="3">
    <source>
        <dbReference type="ARBA" id="ARBA00022839"/>
    </source>
</evidence>
<keyword evidence="2" id="KW-0378">Hydrolase</keyword>
<name>A0A7C4NLD3_STAMA</name>
<reference evidence="5" key="1">
    <citation type="journal article" date="2020" name="mSystems">
        <title>Genome- and Community-Level Interaction Insights into Carbon Utilization and Element Cycling Functions of Hydrothermarchaeota in Hydrothermal Sediment.</title>
        <authorList>
            <person name="Zhou Z."/>
            <person name="Liu Y."/>
            <person name="Xu W."/>
            <person name="Pan J."/>
            <person name="Luo Z.H."/>
            <person name="Li M."/>
        </authorList>
    </citation>
    <scope>NUCLEOTIDE SEQUENCE [LARGE SCALE GENOMIC DNA]</scope>
    <source>
        <strain evidence="4">SpSt-638</strain>
        <strain evidence="5">SpSt-648</strain>
    </source>
</reference>
<dbReference type="Gene3D" id="3.60.15.10">
    <property type="entry name" value="Ribonuclease Z/Hydroxyacylglutathione hydrolase-like"/>
    <property type="match status" value="1"/>
</dbReference>
<comment type="caution">
    <text evidence="5">The sequence shown here is derived from an EMBL/GenBank/DDBJ whole genome shotgun (WGS) entry which is preliminary data.</text>
</comment>
<dbReference type="PANTHER" id="PTHR23240">
    <property type="entry name" value="DNA CROSS-LINK REPAIR PROTEIN PSO2/SNM1-RELATED"/>
    <property type="match status" value="1"/>
</dbReference>
<dbReference type="Gene3D" id="3.40.50.12650">
    <property type="match status" value="1"/>
</dbReference>
<dbReference type="GO" id="GO:0006303">
    <property type="term" value="P:double-strand break repair via nonhomologous end joining"/>
    <property type="evidence" value="ECO:0007669"/>
    <property type="project" value="TreeGrafter"/>
</dbReference>
<keyword evidence="3 5" id="KW-0269">Exonuclease</keyword>
<dbReference type="InterPro" id="IPR036866">
    <property type="entry name" value="RibonucZ/Hydroxyglut_hydro"/>
</dbReference>
<evidence type="ECO:0000313" key="5">
    <source>
        <dbReference type="EMBL" id="HGQ73745.1"/>
    </source>
</evidence>
<protein>
    <submittedName>
        <fullName evidence="5">Exonuclease</fullName>
    </submittedName>
</protein>
<dbReference type="SUPFAM" id="SSF56281">
    <property type="entry name" value="Metallo-hydrolase/oxidoreductase"/>
    <property type="match status" value="1"/>
</dbReference>